<feature type="domain" description="RNA polymerase sigma factor 70 region 4 type 2" evidence="6">
    <location>
        <begin position="124"/>
        <end position="173"/>
    </location>
</feature>
<evidence type="ECO:0000313" key="7">
    <source>
        <dbReference type="EMBL" id="PAT40006.1"/>
    </source>
</evidence>
<dbReference type="SUPFAM" id="SSF88946">
    <property type="entry name" value="Sigma2 domain of RNA polymerase sigma factors"/>
    <property type="match status" value="1"/>
</dbReference>
<organism evidence="7 8">
    <name type="scientific">Vandammella animalimorsus</name>
    <dbReference type="NCBI Taxonomy" id="2029117"/>
    <lineage>
        <taxon>Bacteria</taxon>
        <taxon>Pseudomonadati</taxon>
        <taxon>Pseudomonadota</taxon>
        <taxon>Betaproteobacteria</taxon>
        <taxon>Burkholderiales</taxon>
        <taxon>Comamonadaceae</taxon>
        <taxon>Vandammella</taxon>
    </lineage>
</organism>
<keyword evidence="2" id="KW-0805">Transcription regulation</keyword>
<dbReference type="PANTHER" id="PTHR43133">
    <property type="entry name" value="RNA POLYMERASE ECF-TYPE SIGMA FACTO"/>
    <property type="match status" value="1"/>
</dbReference>
<dbReference type="GO" id="GO:0016987">
    <property type="term" value="F:sigma factor activity"/>
    <property type="evidence" value="ECO:0007669"/>
    <property type="project" value="UniProtKB-KW"/>
</dbReference>
<dbReference type="InterPro" id="IPR014284">
    <property type="entry name" value="RNA_pol_sigma-70_dom"/>
</dbReference>
<dbReference type="InterPro" id="IPR013249">
    <property type="entry name" value="RNA_pol_sigma70_r4_t2"/>
</dbReference>
<dbReference type="Gene3D" id="1.10.10.10">
    <property type="entry name" value="Winged helix-like DNA-binding domain superfamily/Winged helix DNA-binding domain"/>
    <property type="match status" value="1"/>
</dbReference>
<dbReference type="GO" id="GO:0006352">
    <property type="term" value="P:DNA-templated transcription initiation"/>
    <property type="evidence" value="ECO:0007669"/>
    <property type="project" value="InterPro"/>
</dbReference>
<keyword evidence="3" id="KW-0731">Sigma factor</keyword>
<gene>
    <name evidence="7" type="ORF">CK623_07500</name>
</gene>
<proteinExistence type="inferred from homology"/>
<protein>
    <submittedName>
        <fullName evidence="7">RNA polymerase subunit sigma</fullName>
    </submittedName>
</protein>
<evidence type="ECO:0000256" key="4">
    <source>
        <dbReference type="ARBA" id="ARBA00023163"/>
    </source>
</evidence>
<dbReference type="PANTHER" id="PTHR43133:SF63">
    <property type="entry name" value="RNA POLYMERASE SIGMA FACTOR FECI-RELATED"/>
    <property type="match status" value="1"/>
</dbReference>
<dbReference type="Gene3D" id="1.10.1740.10">
    <property type="match status" value="1"/>
</dbReference>
<evidence type="ECO:0000256" key="2">
    <source>
        <dbReference type="ARBA" id="ARBA00023015"/>
    </source>
</evidence>
<evidence type="ECO:0000256" key="1">
    <source>
        <dbReference type="ARBA" id="ARBA00010641"/>
    </source>
</evidence>
<dbReference type="GO" id="GO:0003677">
    <property type="term" value="F:DNA binding"/>
    <property type="evidence" value="ECO:0007669"/>
    <property type="project" value="InterPro"/>
</dbReference>
<dbReference type="InterPro" id="IPR007627">
    <property type="entry name" value="RNA_pol_sigma70_r2"/>
</dbReference>
<evidence type="ECO:0000259" key="5">
    <source>
        <dbReference type="Pfam" id="PF04542"/>
    </source>
</evidence>
<sequence length="226" mass="24604">MGAANTALEPQHIQALYARHHGWLQDWLRRRLGDACDAADLAQDTFVRLLLRPRAVPAAPGAPGILGSAPQARAYLRTIAHGLCIDLWRRREIEQAWLHTLAAQPEALAPSAEEQAAVLQALYEVDRMLRQLPPKAARAFVLATACGMTHQEVARELGVCARTVGHYIAQAMHALHAARSARAGPAGRLRARHVRTCHVRTCHAAAHSAGLFTISQYTCTMAMKAG</sequence>
<dbReference type="NCBIfam" id="TIGR02937">
    <property type="entry name" value="sigma70-ECF"/>
    <property type="match status" value="1"/>
</dbReference>
<keyword evidence="4" id="KW-0804">Transcription</keyword>
<dbReference type="EMBL" id="NSJD01000010">
    <property type="protein sequence ID" value="PAT40006.1"/>
    <property type="molecule type" value="Genomic_DNA"/>
</dbReference>
<dbReference type="InterPro" id="IPR013324">
    <property type="entry name" value="RNA_pol_sigma_r3/r4-like"/>
</dbReference>
<dbReference type="AlphaFoldDB" id="A0A2A2AQ91"/>
<accession>A0A2A2AQ91</accession>
<dbReference type="InterPro" id="IPR013325">
    <property type="entry name" value="RNA_pol_sigma_r2"/>
</dbReference>
<dbReference type="InterPro" id="IPR036388">
    <property type="entry name" value="WH-like_DNA-bd_sf"/>
</dbReference>
<comment type="caution">
    <text evidence="7">The sequence shown here is derived from an EMBL/GenBank/DDBJ whole genome shotgun (WGS) entry which is preliminary data.</text>
</comment>
<dbReference type="Pfam" id="PF08281">
    <property type="entry name" value="Sigma70_r4_2"/>
    <property type="match status" value="1"/>
</dbReference>
<dbReference type="RefSeq" id="WP_095556981.1">
    <property type="nucleotide sequence ID" value="NZ_NSJD01000010.1"/>
</dbReference>
<reference evidence="7 8" key="1">
    <citation type="submission" date="2017-08" db="EMBL/GenBank/DDBJ databases">
        <title>WGS of Clinical strains of the CDC Group NO-1 linked to zoonotic infections in humans.</title>
        <authorList>
            <person name="Bernier A.-M."/>
            <person name="Bernard K."/>
        </authorList>
    </citation>
    <scope>NUCLEOTIDE SEQUENCE [LARGE SCALE GENOMIC DNA]</scope>
    <source>
        <strain evidence="7 8">NML79-0751</strain>
    </source>
</reference>
<dbReference type="Proteomes" id="UP000218644">
    <property type="component" value="Unassembled WGS sequence"/>
</dbReference>
<evidence type="ECO:0000259" key="6">
    <source>
        <dbReference type="Pfam" id="PF08281"/>
    </source>
</evidence>
<evidence type="ECO:0000256" key="3">
    <source>
        <dbReference type="ARBA" id="ARBA00023082"/>
    </source>
</evidence>
<feature type="domain" description="RNA polymerase sigma-70 region 2" evidence="5">
    <location>
        <begin position="16"/>
        <end position="52"/>
    </location>
</feature>
<comment type="similarity">
    <text evidence="1">Belongs to the sigma-70 factor family. ECF subfamily.</text>
</comment>
<name>A0A2A2AQ91_9BURK</name>
<evidence type="ECO:0000313" key="8">
    <source>
        <dbReference type="Proteomes" id="UP000218644"/>
    </source>
</evidence>
<dbReference type="SUPFAM" id="SSF88659">
    <property type="entry name" value="Sigma3 and sigma4 domains of RNA polymerase sigma factors"/>
    <property type="match status" value="1"/>
</dbReference>
<dbReference type="Pfam" id="PF04542">
    <property type="entry name" value="Sigma70_r2"/>
    <property type="match status" value="1"/>
</dbReference>
<dbReference type="InterPro" id="IPR039425">
    <property type="entry name" value="RNA_pol_sigma-70-like"/>
</dbReference>